<dbReference type="SUPFAM" id="SSF50978">
    <property type="entry name" value="WD40 repeat-like"/>
    <property type="match status" value="2"/>
</dbReference>
<dbReference type="PANTHER" id="PTHR10039:SF16">
    <property type="entry name" value="GPI INOSITOL-DEACYLASE"/>
    <property type="match status" value="1"/>
</dbReference>
<dbReference type="InterPro" id="IPR036322">
    <property type="entry name" value="WD40_repeat_dom_sf"/>
</dbReference>
<evidence type="ECO:0000313" key="5">
    <source>
        <dbReference type="EMBL" id="KAF2261549.1"/>
    </source>
</evidence>
<dbReference type="Pfam" id="PF22939">
    <property type="entry name" value="WHD_GPIID"/>
    <property type="match status" value="1"/>
</dbReference>
<keyword evidence="1" id="KW-0677">Repeat</keyword>
<evidence type="ECO:0000256" key="2">
    <source>
        <dbReference type="SAM" id="MobiDB-lite"/>
    </source>
</evidence>
<feature type="domain" description="GPI inositol-deacylase winged helix" evidence="3">
    <location>
        <begin position="610"/>
        <end position="697"/>
    </location>
</feature>
<dbReference type="InterPro" id="IPR056884">
    <property type="entry name" value="NPHP3-like_N"/>
</dbReference>
<dbReference type="InterPro" id="IPR015943">
    <property type="entry name" value="WD40/YVTN_repeat-like_dom_sf"/>
</dbReference>
<dbReference type="OrthoDB" id="194358at2759"/>
<proteinExistence type="predicted"/>
<protein>
    <recommendedName>
        <fullName evidence="7">GPI inositol-deacylase</fullName>
    </recommendedName>
</protein>
<reference evidence="6" key="1">
    <citation type="journal article" date="2020" name="Stud. Mycol.">
        <title>101 Dothideomycetes genomes: A test case for predicting lifestyles and emergence of pathogens.</title>
        <authorList>
            <person name="Haridas S."/>
            <person name="Albert R."/>
            <person name="Binder M."/>
            <person name="Bloem J."/>
            <person name="LaButti K."/>
            <person name="Salamov A."/>
            <person name="Andreopoulos B."/>
            <person name="Baker S."/>
            <person name="Barry K."/>
            <person name="Bills G."/>
            <person name="Bluhm B."/>
            <person name="Cannon C."/>
            <person name="Castanera R."/>
            <person name="Culley D."/>
            <person name="Daum C."/>
            <person name="Ezra D."/>
            <person name="Gonzalez J."/>
            <person name="Henrissat B."/>
            <person name="Kuo A."/>
            <person name="Liang C."/>
            <person name="Lipzen A."/>
            <person name="Lutzoni F."/>
            <person name="Magnuson J."/>
            <person name="Mondo S."/>
            <person name="Nolan M."/>
            <person name="Ohm R."/>
            <person name="Pangilinan J."/>
            <person name="Park H.-J."/>
            <person name="Ramirez L."/>
            <person name="Alfaro M."/>
            <person name="Sun H."/>
            <person name="Tritt A."/>
            <person name="Yoshinaga Y."/>
            <person name="Zwiers L.-H."/>
            <person name="Turgeon B."/>
            <person name="Goodwin S."/>
            <person name="Spatafora J."/>
            <person name="Crous P."/>
            <person name="Grigoriev I."/>
        </authorList>
    </citation>
    <scope>NUCLEOTIDE SEQUENCE [LARGE SCALE GENOMIC DNA]</scope>
    <source>
        <strain evidence="6">CBS 304.66</strain>
    </source>
</reference>
<evidence type="ECO:0000259" key="4">
    <source>
        <dbReference type="Pfam" id="PF24883"/>
    </source>
</evidence>
<comment type="caution">
    <text evidence="5">The sequence shown here is derived from an EMBL/GenBank/DDBJ whole genome shotgun (WGS) entry which is preliminary data.</text>
</comment>
<evidence type="ECO:0000313" key="6">
    <source>
        <dbReference type="Proteomes" id="UP000800093"/>
    </source>
</evidence>
<dbReference type="Gene3D" id="2.130.10.10">
    <property type="entry name" value="YVTN repeat-like/Quinoprotein amine dehydrogenase"/>
    <property type="match status" value="2"/>
</dbReference>
<gene>
    <name evidence="5" type="ORF">CC78DRAFT_347471</name>
</gene>
<evidence type="ECO:0000259" key="3">
    <source>
        <dbReference type="Pfam" id="PF22939"/>
    </source>
</evidence>
<dbReference type="InterPro" id="IPR027417">
    <property type="entry name" value="P-loop_NTPase"/>
</dbReference>
<dbReference type="Pfam" id="PF24883">
    <property type="entry name" value="NPHP3_N"/>
    <property type="match status" value="1"/>
</dbReference>
<feature type="domain" description="Nephrocystin 3-like N-terminal" evidence="4">
    <location>
        <begin position="345"/>
        <end position="506"/>
    </location>
</feature>
<name>A0A9P4K251_9PLEO</name>
<dbReference type="Gene3D" id="3.40.50.1820">
    <property type="entry name" value="alpha/beta hydrolase"/>
    <property type="match status" value="1"/>
</dbReference>
<dbReference type="Pfam" id="PF00400">
    <property type="entry name" value="WD40"/>
    <property type="match status" value="1"/>
</dbReference>
<evidence type="ECO:0008006" key="7">
    <source>
        <dbReference type="Google" id="ProtNLM"/>
    </source>
</evidence>
<dbReference type="InterPro" id="IPR001680">
    <property type="entry name" value="WD40_rpt"/>
</dbReference>
<dbReference type="EMBL" id="ML986655">
    <property type="protein sequence ID" value="KAF2261549.1"/>
    <property type="molecule type" value="Genomic_DNA"/>
</dbReference>
<dbReference type="SUPFAM" id="SSF53474">
    <property type="entry name" value="alpha/beta-Hydrolases"/>
    <property type="match status" value="1"/>
</dbReference>
<dbReference type="SMART" id="SM00320">
    <property type="entry name" value="WD40"/>
    <property type="match status" value="6"/>
</dbReference>
<dbReference type="InterPro" id="IPR029058">
    <property type="entry name" value="AB_hydrolase_fold"/>
</dbReference>
<dbReference type="Proteomes" id="UP000800093">
    <property type="component" value="Unassembled WGS sequence"/>
</dbReference>
<sequence length="1566" mass="176158">MESEHHVQPRKTHTLGSSSASLFSRSLIRKDTRDEKSTEGPKGAIGLTTLYDPGPDAVVDLIFVHGLNGGSQSTWTKNGDMSLFWPQEWLPRDEAFQDVRIHTFGYASGLSRESVLNVPDFARSLLGSIHDSPNIPRTKDNPMILIGHSMGGLVVKKAFILGHQIGEFESVVRRVFAIFFLATPHQGAGLADTLTRLLALAPGSRPFVHDLSPESPVLQSINEEFPRYCSSLQLFSFFENKPMKLGMGSNLIVEKHCAVMNYPNERRTYLNANHRDVARFSFRNDPSYMTIRNALATTVESKRSLKASKRKAGFDQIETLSTFLGISDAPDDDVIAQDSIRLPRTCEWFFEKDGFKQWRNASMSKSLWLRGRPGSGKSVVSAHIINSLREQGQDCCFYFFSQGDKTKTTINSFLRSIIWQMAMLHPAILEIALDVATNWQDTTINKVDHVPVWRRLFLSGALKTRLSRPQYWIIDAIDECKGGAELMALLAKIQEIWPLCFLVTARDPIDKYASSVNPRVEIISEAIEEDDANRDIGLFLKANQDLLPASDIVEREAMAAQILRKSNGCFLWVTLVLKELRQVHTSSEIRNVLSTNPADMDELYGRILREMANARFGKGLAKAILTWATFSFRPLSTDEMHCAIEVDINDAVDDIEKSISACCGNLVYVDRQSKVQLLHLTVRDFLTRQGMESEFMIDRGTAHKRLALVCLQYLTSNEMRASRPRKLSVSQPQDKPYLIDYACEYVFQHLLHVKSNDGEVLVALSKFMGSNFVLSWIEHLAAKKDLQRVFQAGKTINSLLTRLGHHSPVVGLRKDLTVLKSWGNDLVRLVTKFGKELLYSPSAIHHLIPPFCPIDSAPNRQFSSPRRGLSVYGRTNEGWDDCLSILNFPKPSRPLTVAISQKYFALGISTGKVIVYDDVTCQESNKLDHREPVWSLAFSENGSMCASAGAEHIRIWDLDRWVELFHYTIPSMCLSLAFAEDDMLLFAAIKNNELMCWDIARGGAPHDTPTNWTIDLDEQSALQFRQPTLALFSPRHNLLAVVYRGEDILLWDFERDRIHDMYEKETGSRLHGSNKVSDGSTTVWDLAFSIVADSMLLAASYSDGDLVIYDTIDGNVKEILIGVNAQRICCSPDGRTLACADSQGNIQLFDLETFKSLYRLQFDGDAISPKALAFTSDNHRVIDIRSNQCRLWDPIVLLRQDMDDENSDTVSVSTAPSDVCFEGSTSVHVTAIECIPSESLVFCGKEDGSVSVYDITLKPHSTQLFTQTPGVPVILLCFDLENSILTCSDAASKITSRIVRKKQRNRWITNEPMIATRIGRKIVKILASGKHSRLLVSTDGRDLLWSTSNDSKQEPLLIRDTQEQYHWIQNGVNPDILILVSASTASLYHWKTLQEFHTLSLSNMPDPFTALSSVITLRHPRYFATRAVDPSRAKSSQHVFYIYDFKDFTPDAHTVDFVQNLSTLSSVMDTFIGVSAERLVYLDSSNWVCSVEIGSAEFSSIRHFFIPSDWLNLAKHLMLDITRNGEVVVIKRAELLVVKRGLEMTEKGAFNLPRKRSTSPRKTVLV</sequence>
<dbReference type="PANTHER" id="PTHR10039">
    <property type="entry name" value="AMELOGENIN"/>
    <property type="match status" value="1"/>
</dbReference>
<organism evidence="5 6">
    <name type="scientific">Lojkania enalia</name>
    <dbReference type="NCBI Taxonomy" id="147567"/>
    <lineage>
        <taxon>Eukaryota</taxon>
        <taxon>Fungi</taxon>
        <taxon>Dikarya</taxon>
        <taxon>Ascomycota</taxon>
        <taxon>Pezizomycotina</taxon>
        <taxon>Dothideomycetes</taxon>
        <taxon>Pleosporomycetidae</taxon>
        <taxon>Pleosporales</taxon>
        <taxon>Pleosporales incertae sedis</taxon>
        <taxon>Lojkania</taxon>
    </lineage>
</organism>
<accession>A0A9P4K251</accession>
<dbReference type="Gene3D" id="3.40.50.300">
    <property type="entry name" value="P-loop containing nucleotide triphosphate hydrolases"/>
    <property type="match status" value="1"/>
</dbReference>
<keyword evidence="6" id="KW-1185">Reference proteome</keyword>
<dbReference type="InterPro" id="IPR054471">
    <property type="entry name" value="GPIID_WHD"/>
</dbReference>
<feature type="region of interest" description="Disordered" evidence="2">
    <location>
        <begin position="1"/>
        <end position="20"/>
    </location>
</feature>
<dbReference type="SUPFAM" id="SSF52540">
    <property type="entry name" value="P-loop containing nucleoside triphosphate hydrolases"/>
    <property type="match status" value="1"/>
</dbReference>
<evidence type="ECO:0000256" key="1">
    <source>
        <dbReference type="ARBA" id="ARBA00022737"/>
    </source>
</evidence>